<dbReference type="EMBL" id="CM042050">
    <property type="protein sequence ID" value="KAI3733645.1"/>
    <property type="molecule type" value="Genomic_DNA"/>
</dbReference>
<proteinExistence type="predicted"/>
<organism evidence="1 2">
    <name type="scientific">Arctium lappa</name>
    <name type="common">Greater burdock</name>
    <name type="synonym">Lappa major</name>
    <dbReference type="NCBI Taxonomy" id="4217"/>
    <lineage>
        <taxon>Eukaryota</taxon>
        <taxon>Viridiplantae</taxon>
        <taxon>Streptophyta</taxon>
        <taxon>Embryophyta</taxon>
        <taxon>Tracheophyta</taxon>
        <taxon>Spermatophyta</taxon>
        <taxon>Magnoliopsida</taxon>
        <taxon>eudicotyledons</taxon>
        <taxon>Gunneridae</taxon>
        <taxon>Pentapetalae</taxon>
        <taxon>asterids</taxon>
        <taxon>campanulids</taxon>
        <taxon>Asterales</taxon>
        <taxon>Asteraceae</taxon>
        <taxon>Carduoideae</taxon>
        <taxon>Cardueae</taxon>
        <taxon>Arctiinae</taxon>
        <taxon>Arctium</taxon>
    </lineage>
</organism>
<reference evidence="1 2" key="2">
    <citation type="journal article" date="2022" name="Mol. Ecol. Resour.">
        <title>The genomes of chicory, endive, great burdock and yacon provide insights into Asteraceae paleo-polyploidization history and plant inulin production.</title>
        <authorList>
            <person name="Fan W."/>
            <person name="Wang S."/>
            <person name="Wang H."/>
            <person name="Wang A."/>
            <person name="Jiang F."/>
            <person name="Liu H."/>
            <person name="Zhao H."/>
            <person name="Xu D."/>
            <person name="Zhang Y."/>
        </authorList>
    </citation>
    <scope>NUCLEOTIDE SEQUENCE [LARGE SCALE GENOMIC DNA]</scope>
    <source>
        <strain evidence="2">cv. Niubang</strain>
    </source>
</reference>
<accession>A0ACB9CHA7</accession>
<comment type="caution">
    <text evidence="1">The sequence shown here is derived from an EMBL/GenBank/DDBJ whole genome shotgun (WGS) entry which is preliminary data.</text>
</comment>
<reference evidence="2" key="1">
    <citation type="journal article" date="2022" name="Mol. Ecol. Resour.">
        <title>The genomes of chicory, endive, great burdock and yacon provide insights into Asteraceae palaeo-polyploidization history and plant inulin production.</title>
        <authorList>
            <person name="Fan W."/>
            <person name="Wang S."/>
            <person name="Wang H."/>
            <person name="Wang A."/>
            <person name="Jiang F."/>
            <person name="Liu H."/>
            <person name="Zhao H."/>
            <person name="Xu D."/>
            <person name="Zhang Y."/>
        </authorList>
    </citation>
    <scope>NUCLEOTIDE SEQUENCE [LARGE SCALE GENOMIC DNA]</scope>
    <source>
        <strain evidence="2">cv. Niubang</strain>
    </source>
</reference>
<evidence type="ECO:0000313" key="1">
    <source>
        <dbReference type="EMBL" id="KAI3733645.1"/>
    </source>
</evidence>
<name>A0ACB9CHA7_ARCLA</name>
<sequence>MASQPEESVSVSSLIERLIAMPFLSGFTGTSNSDHDSEHQNHPHHLDPSLDRIILINPVTQGMVVIGGSANGFDSLFNDLMRKEGQPPASQASIDAMESLEIKGTDEIENLGCECVICLEEWKVGEVAKEMPCKHKFHGGCVEKWLKIHGSCPVCRHNMPVEDLDKENGDKSEERRRREVWVSFSFGNVSSTER</sequence>
<keyword evidence="2" id="KW-1185">Reference proteome</keyword>
<gene>
    <name evidence="1" type="ORF">L6452_13093</name>
</gene>
<protein>
    <submittedName>
        <fullName evidence="1">Uncharacterized protein</fullName>
    </submittedName>
</protein>
<dbReference type="Proteomes" id="UP001055879">
    <property type="component" value="Linkage Group LG04"/>
</dbReference>
<evidence type="ECO:0000313" key="2">
    <source>
        <dbReference type="Proteomes" id="UP001055879"/>
    </source>
</evidence>